<accession>A0AAV7NI97</accession>
<evidence type="ECO:0000313" key="2">
    <source>
        <dbReference type="EMBL" id="KAJ1114317.1"/>
    </source>
</evidence>
<dbReference type="EMBL" id="JANPWB010000012">
    <property type="protein sequence ID" value="KAJ1114317.1"/>
    <property type="molecule type" value="Genomic_DNA"/>
</dbReference>
<protein>
    <submittedName>
        <fullName evidence="2">Uncharacterized protein</fullName>
    </submittedName>
</protein>
<reference evidence="2" key="1">
    <citation type="journal article" date="2022" name="bioRxiv">
        <title>Sequencing and chromosome-scale assembly of the giantPleurodeles waltlgenome.</title>
        <authorList>
            <person name="Brown T."/>
            <person name="Elewa A."/>
            <person name="Iarovenko S."/>
            <person name="Subramanian E."/>
            <person name="Araus A.J."/>
            <person name="Petzold A."/>
            <person name="Susuki M."/>
            <person name="Suzuki K.-i.T."/>
            <person name="Hayashi T."/>
            <person name="Toyoda A."/>
            <person name="Oliveira C."/>
            <person name="Osipova E."/>
            <person name="Leigh N.D."/>
            <person name="Simon A."/>
            <person name="Yun M.H."/>
        </authorList>
    </citation>
    <scope>NUCLEOTIDE SEQUENCE</scope>
    <source>
        <strain evidence="2">20211129_DDA</strain>
        <tissue evidence="2">Liver</tissue>
    </source>
</reference>
<proteinExistence type="predicted"/>
<evidence type="ECO:0000313" key="3">
    <source>
        <dbReference type="Proteomes" id="UP001066276"/>
    </source>
</evidence>
<dbReference type="Proteomes" id="UP001066276">
    <property type="component" value="Chromosome 8"/>
</dbReference>
<organism evidence="2 3">
    <name type="scientific">Pleurodeles waltl</name>
    <name type="common">Iberian ribbed newt</name>
    <dbReference type="NCBI Taxonomy" id="8319"/>
    <lineage>
        <taxon>Eukaryota</taxon>
        <taxon>Metazoa</taxon>
        <taxon>Chordata</taxon>
        <taxon>Craniata</taxon>
        <taxon>Vertebrata</taxon>
        <taxon>Euteleostomi</taxon>
        <taxon>Amphibia</taxon>
        <taxon>Batrachia</taxon>
        <taxon>Caudata</taxon>
        <taxon>Salamandroidea</taxon>
        <taxon>Salamandridae</taxon>
        <taxon>Pleurodelinae</taxon>
        <taxon>Pleurodeles</taxon>
    </lineage>
</organism>
<keyword evidence="3" id="KW-1185">Reference proteome</keyword>
<gene>
    <name evidence="2" type="ORF">NDU88_002555</name>
</gene>
<comment type="caution">
    <text evidence="2">The sequence shown here is derived from an EMBL/GenBank/DDBJ whole genome shotgun (WGS) entry which is preliminary data.</text>
</comment>
<evidence type="ECO:0000256" key="1">
    <source>
        <dbReference type="SAM" id="MobiDB-lite"/>
    </source>
</evidence>
<name>A0AAV7NI97_PLEWA</name>
<sequence>MDRTKKAQMKVYADKRRRAQTSTIREGDWVLTRREQRRKLDSRYHKHPLQVISQKGKMVTAASEVKKLMQNIIHFKKCNASPKEAALEEDSDDTECVPTPASVPGLVISSAVGETTQRTSASRPQQARRTPARLINEI</sequence>
<feature type="compositionally biased region" description="Polar residues" evidence="1">
    <location>
        <begin position="112"/>
        <end position="128"/>
    </location>
</feature>
<feature type="region of interest" description="Disordered" evidence="1">
    <location>
        <begin position="111"/>
        <end position="138"/>
    </location>
</feature>
<dbReference type="AlphaFoldDB" id="A0AAV7NI97"/>